<evidence type="ECO:0000313" key="2">
    <source>
        <dbReference type="Proteomes" id="UP000013304"/>
    </source>
</evidence>
<dbReference type="PATRIC" id="fig|1303692.3.peg.1826"/>
<dbReference type="HOGENOM" id="CLU_651983_0_0_11"/>
<gene>
    <name evidence="1" type="ORF">SFUL_1807</name>
</gene>
<sequence>MASEGIGALLRGIREAAGLTREEQAALLQAAQGGKWFDPENLKRWETEKLLPTPMWHALLAECYGRPAEEIVRAIVVSRRRRRLHRLIGEEAREEGSAVDRRKFLGVAAAATGMAGLPDIAEARHGINAGLSTSDGGGLAYLDGAFERHRGGYRGRPPSEALGQMKADLDLLRELLGRPHPAAVRKDLARTAAGITGLVAIIQHDRDDQRDAVGWFATAEQAARESGDRHMPACRHAMVPLNYGAPHAAATMAIRARAEAGRSPSAAGALAAAVTARSLASVGDREGALRAVADARAAAARLDSVQGADTWFGYAPQKHHVHLSQAFTLMGRTREAYVEQESALALTKSPSVMTRALIAVDRAVCVRADGDPATAADLAVSAWLQLPAAYRDGLVRSRVESLCRSLPGRPGSTLRDALTSR</sequence>
<dbReference type="eggNOG" id="COG0457">
    <property type="taxonomic scope" value="Bacteria"/>
</dbReference>
<dbReference type="EMBL" id="CP005080">
    <property type="protein sequence ID" value="AGK76775.1"/>
    <property type="molecule type" value="Genomic_DNA"/>
</dbReference>
<dbReference type="AlphaFoldDB" id="N0CMF6"/>
<proteinExistence type="predicted"/>
<name>N0CMF6_STRMI</name>
<dbReference type="InterPro" id="IPR019546">
    <property type="entry name" value="TAT_signal_bac_arc"/>
</dbReference>
<dbReference type="RefSeq" id="WP_015608145.1">
    <property type="nucleotide sequence ID" value="NC_021177.1"/>
</dbReference>
<evidence type="ECO:0000313" key="1">
    <source>
        <dbReference type="EMBL" id="AGK76775.1"/>
    </source>
</evidence>
<dbReference type="Proteomes" id="UP000013304">
    <property type="component" value="Chromosome"/>
</dbReference>
<dbReference type="NCBIfam" id="TIGR01409">
    <property type="entry name" value="TAT_signal_seq"/>
    <property type="match status" value="1"/>
</dbReference>
<accession>N0CMF6</accession>
<dbReference type="KEGG" id="sfi:SFUL_1807"/>
<protein>
    <submittedName>
        <fullName evidence="1">Transcriptional regulator</fullName>
    </submittedName>
</protein>
<organism evidence="1 2">
    <name type="scientific">Streptomyces microflavus DSM 40593</name>
    <dbReference type="NCBI Taxonomy" id="1303692"/>
    <lineage>
        <taxon>Bacteria</taxon>
        <taxon>Bacillati</taxon>
        <taxon>Actinomycetota</taxon>
        <taxon>Actinomycetes</taxon>
        <taxon>Kitasatosporales</taxon>
        <taxon>Streptomycetaceae</taxon>
        <taxon>Streptomyces</taxon>
    </lineage>
</organism>
<reference evidence="1 2" key="1">
    <citation type="submission" date="2013-04" db="EMBL/GenBank/DDBJ databases">
        <title>Complete genome sequence of Streptomyces fulvissimus.</title>
        <authorList>
            <person name="Myronovskyi M."/>
            <person name="Tokovenko B."/>
            <person name="Manderscheid N."/>
            <person name="Petzke L."/>
            <person name="Luzhetskyy A."/>
        </authorList>
    </citation>
    <scope>NUCLEOTIDE SEQUENCE [LARGE SCALE GENOMIC DNA]</scope>
    <source>
        <strain evidence="1 2">DSM 40593</strain>
    </source>
</reference>